<evidence type="ECO:0000256" key="2">
    <source>
        <dbReference type="SAM" id="SignalP"/>
    </source>
</evidence>
<sequence length="156" mass="16751">MGFFFVIPCINLVVMRGTGEEDGGGVGGHNSGRILESGVSSELLGEYELVLWSGKGDDGVTEWLEEQVGEGVEVVMIAGGKTSFEMTFVEEEFVSRLKCGGFLFALRLNHTMSDGQGLVQFMAAVAEIARGANAPSVPPVWERHVLHSVGLETCRT</sequence>
<protein>
    <submittedName>
        <fullName evidence="3">Uncharacterized protein</fullName>
    </submittedName>
</protein>
<dbReference type="InterPro" id="IPR023213">
    <property type="entry name" value="CAT-like_dom_sf"/>
</dbReference>
<keyword evidence="2" id="KW-0732">Signal</keyword>
<dbReference type="Gene3D" id="3.30.559.10">
    <property type="entry name" value="Chloramphenicol acetyltransferase-like domain"/>
    <property type="match status" value="1"/>
</dbReference>
<feature type="signal peptide" evidence="2">
    <location>
        <begin position="1"/>
        <end position="19"/>
    </location>
</feature>
<dbReference type="Pfam" id="PF02458">
    <property type="entry name" value="Transferase"/>
    <property type="match status" value="1"/>
</dbReference>
<dbReference type="STRING" id="43335.A0A4U5PN70"/>
<reference evidence="3" key="1">
    <citation type="submission" date="2018-10" db="EMBL/GenBank/DDBJ databases">
        <title>Population genomic analysis revealed the cold adaptation of white poplar.</title>
        <authorList>
            <person name="Liu Y.-J."/>
        </authorList>
    </citation>
    <scope>NUCLEOTIDE SEQUENCE [LARGE SCALE GENOMIC DNA]</scope>
    <source>
        <strain evidence="3">PAL-ZL1</strain>
    </source>
</reference>
<dbReference type="InterPro" id="IPR050898">
    <property type="entry name" value="Plant_acyltransferase"/>
</dbReference>
<name>A0A4U5PN70_POPAL</name>
<evidence type="ECO:0000313" key="3">
    <source>
        <dbReference type="EMBL" id="TKR98657.1"/>
    </source>
</evidence>
<proteinExistence type="inferred from homology"/>
<dbReference type="EMBL" id="RCHU01000663">
    <property type="protein sequence ID" value="TKR98657.1"/>
    <property type="molecule type" value="Genomic_DNA"/>
</dbReference>
<organism evidence="3">
    <name type="scientific">Populus alba</name>
    <name type="common">White poplar</name>
    <dbReference type="NCBI Taxonomy" id="43335"/>
    <lineage>
        <taxon>Eukaryota</taxon>
        <taxon>Viridiplantae</taxon>
        <taxon>Streptophyta</taxon>
        <taxon>Embryophyta</taxon>
        <taxon>Tracheophyta</taxon>
        <taxon>Spermatophyta</taxon>
        <taxon>Magnoliopsida</taxon>
        <taxon>eudicotyledons</taxon>
        <taxon>Gunneridae</taxon>
        <taxon>Pentapetalae</taxon>
        <taxon>rosids</taxon>
        <taxon>fabids</taxon>
        <taxon>Malpighiales</taxon>
        <taxon>Salicaceae</taxon>
        <taxon>Saliceae</taxon>
        <taxon>Populus</taxon>
    </lineage>
</organism>
<comment type="similarity">
    <text evidence="1">Belongs to the plant acyltransferase family.</text>
</comment>
<accession>A0A4U5PN70</accession>
<gene>
    <name evidence="3" type="ORF">D5086_0000200970</name>
</gene>
<comment type="caution">
    <text evidence="3">The sequence shown here is derived from an EMBL/GenBank/DDBJ whole genome shotgun (WGS) entry which is preliminary data.</text>
</comment>
<dbReference type="PANTHER" id="PTHR31147">
    <property type="entry name" value="ACYL TRANSFERASE 4"/>
    <property type="match status" value="1"/>
</dbReference>
<evidence type="ECO:0000256" key="1">
    <source>
        <dbReference type="ARBA" id="ARBA00009861"/>
    </source>
</evidence>
<dbReference type="AlphaFoldDB" id="A0A4U5PN70"/>
<feature type="chain" id="PRO_5020580319" evidence="2">
    <location>
        <begin position="20"/>
        <end position="156"/>
    </location>
</feature>